<organism evidence="1 2">
    <name type="scientific">Sedimentibacter hydroxybenzoicus DSM 7310</name>
    <dbReference type="NCBI Taxonomy" id="1123245"/>
    <lineage>
        <taxon>Bacteria</taxon>
        <taxon>Bacillati</taxon>
        <taxon>Bacillota</taxon>
        <taxon>Tissierellia</taxon>
        <taxon>Sedimentibacter</taxon>
    </lineage>
</organism>
<dbReference type="EMBL" id="JACBNQ010000003">
    <property type="protein sequence ID" value="NYB73588.1"/>
    <property type="molecule type" value="Genomic_DNA"/>
</dbReference>
<dbReference type="PANTHER" id="PTHR38440">
    <property type="entry name" value="UPF0398 PROTEIN YPSA"/>
    <property type="match status" value="1"/>
</dbReference>
<evidence type="ECO:0000313" key="2">
    <source>
        <dbReference type="Proteomes" id="UP000611629"/>
    </source>
</evidence>
<dbReference type="AlphaFoldDB" id="A0A974BI93"/>
<proteinExistence type="predicted"/>
<dbReference type="InterPro" id="IPR010697">
    <property type="entry name" value="YspA"/>
</dbReference>
<accession>A0A974BI93</accession>
<reference evidence="1" key="1">
    <citation type="submission" date="2020-07" db="EMBL/GenBank/DDBJ databases">
        <title>Genomic analysis of a strain of Sedimentibacter Hydroxybenzoicus DSM7310.</title>
        <authorList>
            <person name="Ma S."/>
        </authorList>
    </citation>
    <scope>NUCLEOTIDE SEQUENCE</scope>
    <source>
        <strain evidence="1">DSM 7310</strain>
    </source>
</reference>
<dbReference type="SUPFAM" id="SSF102405">
    <property type="entry name" value="MCP/YpsA-like"/>
    <property type="match status" value="1"/>
</dbReference>
<name>A0A974BI93_SEDHY</name>
<keyword evidence="2" id="KW-1185">Reference proteome</keyword>
<dbReference type="RefSeq" id="WP_179237275.1">
    <property type="nucleotide sequence ID" value="NZ_JACBNQ010000003.1"/>
</dbReference>
<dbReference type="Proteomes" id="UP000611629">
    <property type="component" value="Unassembled WGS sequence"/>
</dbReference>
<comment type="caution">
    <text evidence="1">The sequence shown here is derived from an EMBL/GenBank/DDBJ whole genome shotgun (WGS) entry which is preliminary data.</text>
</comment>
<dbReference type="Gene3D" id="3.40.50.450">
    <property type="match status" value="1"/>
</dbReference>
<gene>
    <name evidence="1" type="ORF">HZF24_05480</name>
</gene>
<evidence type="ECO:0000313" key="1">
    <source>
        <dbReference type="EMBL" id="NYB73588.1"/>
    </source>
</evidence>
<dbReference type="Pfam" id="PF06908">
    <property type="entry name" value="YpsA"/>
    <property type="match status" value="1"/>
</dbReference>
<dbReference type="PANTHER" id="PTHR38440:SF1">
    <property type="entry name" value="UPF0398 PROTEIN SPR0331"/>
    <property type="match status" value="1"/>
</dbReference>
<sequence length="178" mass="20798">MKKHKTCCFIDCYSQDCFMELSHDNSDYIKLESKLKEVCVSLIEDFSVTHFISGMKFGLEQASAEIVLELKTKFSGVTLEGIVPYENYTINWPESQRDKYYSIMKNIDKEVMLQHNFSHDCMIKRDLYMINKSKYIILYTNNTNEINAINKYAKSIGKVVFILDIETLNTIPNIKICR</sequence>
<protein>
    <submittedName>
        <fullName evidence="1">DUF1273 family protein</fullName>
    </submittedName>
</protein>